<gene>
    <name evidence="3" type="primary">20201971</name>
    <name evidence="2" type="ORF">HELRODRAFT_167544</name>
</gene>
<evidence type="ECO:0000313" key="2">
    <source>
        <dbReference type="EMBL" id="ESO11025.1"/>
    </source>
</evidence>
<dbReference type="Pfam" id="PF23431">
    <property type="entry name" value="BROMI_N"/>
    <property type="match status" value="1"/>
</dbReference>
<dbReference type="HOGENOM" id="CLU_2226008_0_0_1"/>
<sequence>MSGIEKLEDEEVRMYMKEVIVSMAAQLHDAKSVQDIQNKLPMAEEFDENFHKYSLIKAIKSSIESTFGSAIDKEMENLALKHVDQMIGQDNLYIDQISHKLLQSQE</sequence>
<dbReference type="OrthoDB" id="1668230at2759"/>
<dbReference type="KEGG" id="hro:HELRODRAFT_167544"/>
<reference evidence="4" key="1">
    <citation type="submission" date="2012-12" db="EMBL/GenBank/DDBJ databases">
        <authorList>
            <person name="Hellsten U."/>
            <person name="Grimwood J."/>
            <person name="Chapman J.A."/>
            <person name="Shapiro H."/>
            <person name="Aerts A."/>
            <person name="Otillar R.P."/>
            <person name="Terry A.Y."/>
            <person name="Boore J.L."/>
            <person name="Simakov O."/>
            <person name="Marletaz F."/>
            <person name="Cho S.-J."/>
            <person name="Edsinger-Gonzales E."/>
            <person name="Havlak P."/>
            <person name="Kuo D.-H."/>
            <person name="Larsson T."/>
            <person name="Lv J."/>
            <person name="Arendt D."/>
            <person name="Savage R."/>
            <person name="Osoegawa K."/>
            <person name="de Jong P."/>
            <person name="Lindberg D.R."/>
            <person name="Seaver E.C."/>
            <person name="Weisblat D.A."/>
            <person name="Putnam N.H."/>
            <person name="Grigoriev I.V."/>
            <person name="Rokhsar D.S."/>
        </authorList>
    </citation>
    <scope>NUCLEOTIDE SEQUENCE</scope>
</reference>
<dbReference type="RefSeq" id="XP_009011294.1">
    <property type="nucleotide sequence ID" value="XM_009013046.1"/>
</dbReference>
<name>T1EZH1_HELRO</name>
<evidence type="ECO:0000259" key="1">
    <source>
        <dbReference type="Pfam" id="PF23431"/>
    </source>
</evidence>
<reference evidence="3" key="3">
    <citation type="submission" date="2015-06" db="UniProtKB">
        <authorList>
            <consortium name="EnsemblMetazoa"/>
        </authorList>
    </citation>
    <scope>IDENTIFICATION</scope>
</reference>
<dbReference type="InParanoid" id="T1EZH1"/>
<protein>
    <recommendedName>
        <fullName evidence="1">BROMI N-terminal domain-containing protein</fullName>
    </recommendedName>
</protein>
<evidence type="ECO:0000313" key="4">
    <source>
        <dbReference type="Proteomes" id="UP000015101"/>
    </source>
</evidence>
<feature type="domain" description="BROMI N-terminal" evidence="1">
    <location>
        <begin position="15"/>
        <end position="104"/>
    </location>
</feature>
<dbReference type="InterPro" id="IPR055391">
    <property type="entry name" value="BROMI_N"/>
</dbReference>
<dbReference type="GeneID" id="20201971"/>
<reference evidence="2 4" key="2">
    <citation type="journal article" date="2013" name="Nature">
        <title>Insights into bilaterian evolution from three spiralian genomes.</title>
        <authorList>
            <person name="Simakov O."/>
            <person name="Marletaz F."/>
            <person name="Cho S.J."/>
            <person name="Edsinger-Gonzales E."/>
            <person name="Havlak P."/>
            <person name="Hellsten U."/>
            <person name="Kuo D.H."/>
            <person name="Larsson T."/>
            <person name="Lv J."/>
            <person name="Arendt D."/>
            <person name="Savage R."/>
            <person name="Osoegawa K."/>
            <person name="de Jong P."/>
            <person name="Grimwood J."/>
            <person name="Chapman J.A."/>
            <person name="Shapiro H."/>
            <person name="Aerts A."/>
            <person name="Otillar R.P."/>
            <person name="Terry A.Y."/>
            <person name="Boore J.L."/>
            <person name="Grigoriev I.V."/>
            <person name="Lindberg D.R."/>
            <person name="Seaver E.C."/>
            <person name="Weisblat D.A."/>
            <person name="Putnam N.H."/>
            <person name="Rokhsar D.S."/>
        </authorList>
    </citation>
    <scope>NUCLEOTIDE SEQUENCE</scope>
</reference>
<proteinExistence type="predicted"/>
<keyword evidence="4" id="KW-1185">Reference proteome</keyword>
<dbReference type="Proteomes" id="UP000015101">
    <property type="component" value="Unassembled WGS sequence"/>
</dbReference>
<organism evidence="3 4">
    <name type="scientific">Helobdella robusta</name>
    <name type="common">Californian leech</name>
    <dbReference type="NCBI Taxonomy" id="6412"/>
    <lineage>
        <taxon>Eukaryota</taxon>
        <taxon>Metazoa</taxon>
        <taxon>Spiralia</taxon>
        <taxon>Lophotrochozoa</taxon>
        <taxon>Annelida</taxon>
        <taxon>Clitellata</taxon>
        <taxon>Hirudinea</taxon>
        <taxon>Rhynchobdellida</taxon>
        <taxon>Glossiphoniidae</taxon>
        <taxon>Helobdella</taxon>
    </lineage>
</organism>
<accession>T1EZH1</accession>
<dbReference type="CTD" id="20201971"/>
<dbReference type="AlphaFoldDB" id="T1EZH1"/>
<dbReference type="EMBL" id="KB095858">
    <property type="protein sequence ID" value="ESO11025.1"/>
    <property type="molecule type" value="Genomic_DNA"/>
</dbReference>
<dbReference type="EMBL" id="AMQM01002805">
    <property type="status" value="NOT_ANNOTATED_CDS"/>
    <property type="molecule type" value="Genomic_DNA"/>
</dbReference>
<dbReference type="EnsemblMetazoa" id="HelroT167544">
    <property type="protein sequence ID" value="HelroP167544"/>
    <property type="gene ID" value="HelroG167544"/>
</dbReference>
<evidence type="ECO:0000313" key="3">
    <source>
        <dbReference type="EnsemblMetazoa" id="HelroP167544"/>
    </source>
</evidence>